<organism evidence="1 2">
    <name type="scientific">Rathayibacter festucae DSM 15932</name>
    <dbReference type="NCBI Taxonomy" id="1328866"/>
    <lineage>
        <taxon>Bacteria</taxon>
        <taxon>Bacillati</taxon>
        <taxon>Actinomycetota</taxon>
        <taxon>Actinomycetes</taxon>
        <taxon>Micrococcales</taxon>
        <taxon>Microbacteriaceae</taxon>
        <taxon>Rathayibacter</taxon>
    </lineage>
</organism>
<evidence type="ECO:0000313" key="1">
    <source>
        <dbReference type="EMBL" id="AZZ51915.1"/>
    </source>
</evidence>
<protein>
    <recommendedName>
        <fullName evidence="3">Carboxypeptidase regulatory-like domain-containing protein</fullName>
    </recommendedName>
</protein>
<dbReference type="AlphaFoldDB" id="A0A3Q9UQS7"/>
<evidence type="ECO:0008006" key="3">
    <source>
        <dbReference type="Google" id="ProtNLM"/>
    </source>
</evidence>
<proteinExistence type="predicted"/>
<name>A0A3Q9UQS7_9MICO</name>
<accession>A0A3Q9UQS7</accession>
<dbReference type="Proteomes" id="UP000285317">
    <property type="component" value="Chromosome"/>
</dbReference>
<gene>
    <name evidence="1" type="ORF">C1I64_07530</name>
</gene>
<evidence type="ECO:0000313" key="2">
    <source>
        <dbReference type="Proteomes" id="UP000285317"/>
    </source>
</evidence>
<dbReference type="KEGG" id="rfs:C1I64_07530"/>
<sequence>MTVCSYRQGMRDRWLLVTGVAVTALVCAAATWFPQSSPPPQFSVSGVVVNEAGEPLGRCLLDSLTGEESGMFTRRDGTFPWPFRVFGYREYDVGARCEGGEVASDTVLVTGDMYIRLVAR</sequence>
<reference evidence="1 2" key="1">
    <citation type="submission" date="2018-03" db="EMBL/GenBank/DDBJ databases">
        <title>Bacteriophage NCPPB3778 and a type I-E CRISPR drive the evolution of the US Biological Select Agent, Rathayibacter toxicus.</title>
        <authorList>
            <person name="Davis E.W.II."/>
            <person name="Tabima J.F."/>
            <person name="Weisberg A.J."/>
            <person name="Dantas Lopes L."/>
            <person name="Wiseman M.S."/>
            <person name="Wiseman M.S."/>
            <person name="Pupko T."/>
            <person name="Belcher M.S."/>
            <person name="Sechler A.J."/>
            <person name="Tancos M.A."/>
            <person name="Schroeder B.K."/>
            <person name="Murray T.D."/>
            <person name="Luster D.G."/>
            <person name="Schneider W.L."/>
            <person name="Rogers E."/>
            <person name="Andreote F.D."/>
            <person name="Grunwald N.J."/>
            <person name="Putnam M.L."/>
            <person name="Chang J.H."/>
        </authorList>
    </citation>
    <scope>NUCLEOTIDE SEQUENCE [LARGE SCALE GENOMIC DNA]</scope>
    <source>
        <strain evidence="1 2">DSM 15932</strain>
    </source>
</reference>
<dbReference type="EMBL" id="CP028137">
    <property type="protein sequence ID" value="AZZ51915.1"/>
    <property type="molecule type" value="Genomic_DNA"/>
</dbReference>